<feature type="transmembrane region" description="Helical" evidence="2">
    <location>
        <begin position="73"/>
        <end position="92"/>
    </location>
</feature>
<protein>
    <submittedName>
        <fullName evidence="3">Protein CBG08431</fullName>
    </submittedName>
</protein>
<keyword evidence="2" id="KW-1133">Transmembrane helix</keyword>
<feature type="non-terminal residue" evidence="3">
    <location>
        <position position="1"/>
    </location>
</feature>
<dbReference type="InParanoid" id="A8X6J2"/>
<feature type="region of interest" description="Disordered" evidence="1">
    <location>
        <begin position="13"/>
        <end position="33"/>
    </location>
</feature>
<dbReference type="GeneID" id="8582381"/>
<dbReference type="RefSeq" id="XP_002640386.1">
    <property type="nucleotide sequence ID" value="XM_002640340.1"/>
</dbReference>
<organism evidence="3 4">
    <name type="scientific">Caenorhabditis briggsae</name>
    <dbReference type="NCBI Taxonomy" id="6238"/>
    <lineage>
        <taxon>Eukaryota</taxon>
        <taxon>Metazoa</taxon>
        <taxon>Ecdysozoa</taxon>
        <taxon>Nematoda</taxon>
        <taxon>Chromadorea</taxon>
        <taxon>Rhabditida</taxon>
        <taxon>Rhabditina</taxon>
        <taxon>Rhabditomorpha</taxon>
        <taxon>Rhabditoidea</taxon>
        <taxon>Rhabditidae</taxon>
        <taxon>Peloderinae</taxon>
        <taxon>Caenorhabditis</taxon>
    </lineage>
</organism>
<dbReference type="AlphaFoldDB" id="A8X6J2"/>
<accession>A8X6J2</accession>
<evidence type="ECO:0000313" key="4">
    <source>
        <dbReference type="Proteomes" id="UP000008549"/>
    </source>
</evidence>
<dbReference type="WormBase" id="CBG08431">
    <property type="protein sequence ID" value="CBP16272"/>
    <property type="gene ID" value="WBGene00030220"/>
</dbReference>
<evidence type="ECO:0000313" key="5">
    <source>
        <dbReference type="WormBase" id="CBG08431"/>
    </source>
</evidence>
<proteinExistence type="predicted"/>
<dbReference type="CTD" id="8582381"/>
<keyword evidence="2" id="KW-0472">Membrane</keyword>
<gene>
    <name evidence="3 5" type="ORF">CBG08431</name>
    <name evidence="3" type="ORF">CBG_08431</name>
</gene>
<feature type="compositionally biased region" description="Acidic residues" evidence="1">
    <location>
        <begin position="15"/>
        <end position="27"/>
    </location>
</feature>
<name>A8X6J2_CAEBR</name>
<keyword evidence="4" id="KW-1185">Reference proteome</keyword>
<dbReference type="KEGG" id="cbr:CBG_08431"/>
<evidence type="ECO:0000256" key="2">
    <source>
        <dbReference type="SAM" id="Phobius"/>
    </source>
</evidence>
<evidence type="ECO:0000256" key="1">
    <source>
        <dbReference type="SAM" id="MobiDB-lite"/>
    </source>
</evidence>
<sequence length="101" mass="11824">IMDPEPLRFLRPIDSEDQSTIDTEGEDTSSILSDDVPYRMNNTDLNEERNINRTLRYFFGLFLKKETNGLPKIFRILITILYYCCLFLMHFAPEKTRVGGV</sequence>
<reference evidence="3 4" key="1">
    <citation type="journal article" date="2003" name="PLoS Biol.">
        <title>The genome sequence of Caenorhabditis briggsae: a platform for comparative genomics.</title>
        <authorList>
            <person name="Stein L.D."/>
            <person name="Bao Z."/>
            <person name="Blasiar D."/>
            <person name="Blumenthal T."/>
            <person name="Brent M.R."/>
            <person name="Chen N."/>
            <person name="Chinwalla A."/>
            <person name="Clarke L."/>
            <person name="Clee C."/>
            <person name="Coghlan A."/>
            <person name="Coulson A."/>
            <person name="D'Eustachio P."/>
            <person name="Fitch D.H."/>
            <person name="Fulton L.A."/>
            <person name="Fulton R.E."/>
            <person name="Griffiths-Jones S."/>
            <person name="Harris T.W."/>
            <person name="Hillier L.W."/>
            <person name="Kamath R."/>
            <person name="Kuwabara P.E."/>
            <person name="Mardis E.R."/>
            <person name="Marra M.A."/>
            <person name="Miner T.L."/>
            <person name="Minx P."/>
            <person name="Mullikin J.C."/>
            <person name="Plumb R.W."/>
            <person name="Rogers J."/>
            <person name="Schein J.E."/>
            <person name="Sohrmann M."/>
            <person name="Spieth J."/>
            <person name="Stajich J.E."/>
            <person name="Wei C."/>
            <person name="Willey D."/>
            <person name="Wilson R.K."/>
            <person name="Durbin R."/>
            <person name="Waterston R.H."/>
        </authorList>
    </citation>
    <scope>NUCLEOTIDE SEQUENCE [LARGE SCALE GENOMIC DNA]</scope>
    <source>
        <strain evidence="3 4">AF16</strain>
    </source>
</reference>
<dbReference type="HOGENOM" id="CLU_2298604_0_0_1"/>
<evidence type="ECO:0000313" key="3">
    <source>
        <dbReference type="EMBL" id="CAP28253.1"/>
    </source>
</evidence>
<reference evidence="3 4" key="2">
    <citation type="journal article" date="2011" name="PLoS Genet.">
        <title>Caenorhabditis briggsae recombinant inbred line genotypes reveal inter-strain incompatibility and the evolution of recombination.</title>
        <authorList>
            <person name="Ross J.A."/>
            <person name="Koboldt D.C."/>
            <person name="Staisch J.E."/>
            <person name="Chamberlin H.M."/>
            <person name="Gupta B.P."/>
            <person name="Miller R.D."/>
            <person name="Baird S.E."/>
            <person name="Haag E.S."/>
        </authorList>
    </citation>
    <scope>NUCLEOTIDE SEQUENCE [LARGE SCALE GENOMIC DNA]</scope>
    <source>
        <strain evidence="3 4">AF16</strain>
    </source>
</reference>
<dbReference type="EMBL" id="HE601507">
    <property type="protein sequence ID" value="CAP28253.1"/>
    <property type="molecule type" value="Genomic_DNA"/>
</dbReference>
<dbReference type="Proteomes" id="UP000008549">
    <property type="component" value="Unassembled WGS sequence"/>
</dbReference>
<keyword evidence="2" id="KW-0812">Transmembrane</keyword>